<organism evidence="1 2">
    <name type="scientific">Fodinibius sediminis</name>
    <dbReference type="NCBI Taxonomy" id="1214077"/>
    <lineage>
        <taxon>Bacteria</taxon>
        <taxon>Pseudomonadati</taxon>
        <taxon>Balneolota</taxon>
        <taxon>Balneolia</taxon>
        <taxon>Balneolales</taxon>
        <taxon>Balneolaceae</taxon>
        <taxon>Fodinibius</taxon>
    </lineage>
</organism>
<sequence>MSNKLKTLSSLQLETLISDAVSDYIGEDCSCQISNLDTPNIDSEADIAIEDKRTLHFEIELSYEDS</sequence>
<reference evidence="1 2" key="1">
    <citation type="submission" date="2017-05" db="EMBL/GenBank/DDBJ databases">
        <authorList>
            <person name="Varghese N."/>
            <person name="Submissions S."/>
        </authorList>
    </citation>
    <scope>NUCLEOTIDE SEQUENCE [LARGE SCALE GENOMIC DNA]</scope>
    <source>
        <strain evidence="1 2">DSM 21194</strain>
    </source>
</reference>
<name>A0A521BY68_9BACT</name>
<protein>
    <submittedName>
        <fullName evidence="1">Uncharacterized protein</fullName>
    </submittedName>
</protein>
<dbReference type="Proteomes" id="UP000317593">
    <property type="component" value="Unassembled WGS sequence"/>
</dbReference>
<dbReference type="RefSeq" id="WP_142713634.1">
    <property type="nucleotide sequence ID" value="NZ_FXTH01000004.1"/>
</dbReference>
<accession>A0A521BY68</accession>
<proteinExistence type="predicted"/>
<dbReference type="OrthoDB" id="9864455at2"/>
<evidence type="ECO:0000313" key="2">
    <source>
        <dbReference type="Proteomes" id="UP000317593"/>
    </source>
</evidence>
<dbReference type="AlphaFoldDB" id="A0A521BY68"/>
<keyword evidence="2" id="KW-1185">Reference proteome</keyword>
<evidence type="ECO:0000313" key="1">
    <source>
        <dbReference type="EMBL" id="SMO51531.1"/>
    </source>
</evidence>
<gene>
    <name evidence="1" type="ORF">SAMN06265218_104115</name>
</gene>
<dbReference type="EMBL" id="FXTH01000004">
    <property type="protein sequence ID" value="SMO51531.1"/>
    <property type="molecule type" value="Genomic_DNA"/>
</dbReference>